<dbReference type="EMBL" id="CP003479">
    <property type="protein sequence ID" value="AFI03927.1"/>
    <property type="molecule type" value="Genomic_DNA"/>
</dbReference>
<feature type="transmembrane region" description="Helical" evidence="1">
    <location>
        <begin position="28"/>
        <end position="50"/>
    </location>
</feature>
<dbReference type="KEGG" id="hce:HCW_03230"/>
<evidence type="ECO:0000313" key="3">
    <source>
        <dbReference type="Proteomes" id="UP000005010"/>
    </source>
</evidence>
<dbReference type="Proteomes" id="UP000005010">
    <property type="component" value="Chromosome"/>
</dbReference>
<keyword evidence="1" id="KW-1133">Transmembrane helix</keyword>
<dbReference type="AlphaFoldDB" id="I0ELV8"/>
<dbReference type="STRING" id="182217.HCW_03230"/>
<sequence>MFKAFLLFLINTSFLTASVEKDRQTNGILLFMILILLGFLSVIFFTLKWYRDFKKVGFKKSAIKFAVACIVGAFVFKGAMLIAVLYYSGVIG</sequence>
<evidence type="ECO:0000313" key="2">
    <source>
        <dbReference type="EMBL" id="AFI03927.1"/>
    </source>
</evidence>
<reference evidence="3" key="1">
    <citation type="submission" date="2012-04" db="EMBL/GenBank/DDBJ databases">
        <title>Complete genome sequence of Helicobacter cetorum strain MIT 00-7128.</title>
        <authorList>
            <person name="Kersulyte D."/>
            <person name="Berg D.E."/>
        </authorList>
    </citation>
    <scope>NUCLEOTIDE SEQUENCE [LARGE SCALE GENOMIC DNA]</scope>
    <source>
        <strain evidence="3">MIT 00-7128</strain>
    </source>
</reference>
<feature type="transmembrane region" description="Helical" evidence="1">
    <location>
        <begin position="62"/>
        <end position="87"/>
    </location>
</feature>
<evidence type="ECO:0000256" key="1">
    <source>
        <dbReference type="SAM" id="Phobius"/>
    </source>
</evidence>
<dbReference type="PATRIC" id="fig|182217.3.peg.692"/>
<name>I0ELV8_HELC0</name>
<keyword evidence="1" id="KW-0812">Transmembrane</keyword>
<keyword evidence="3" id="KW-1185">Reference proteome</keyword>
<keyword evidence="1" id="KW-0472">Membrane</keyword>
<proteinExistence type="predicted"/>
<organism evidence="2 3">
    <name type="scientific">Helicobacter cetorum (strain ATCC BAA-429 / MIT 00-7128)</name>
    <dbReference type="NCBI Taxonomy" id="182217"/>
    <lineage>
        <taxon>Bacteria</taxon>
        <taxon>Pseudomonadati</taxon>
        <taxon>Campylobacterota</taxon>
        <taxon>Epsilonproteobacteria</taxon>
        <taxon>Campylobacterales</taxon>
        <taxon>Helicobacteraceae</taxon>
        <taxon>Helicobacter</taxon>
    </lineage>
</organism>
<dbReference type="HOGENOM" id="CLU_2409208_0_0_7"/>
<accession>I0ELV8</accession>
<gene>
    <name evidence="2" type="ordered locus">HCW_03230</name>
</gene>
<protein>
    <submittedName>
        <fullName evidence="2">Uncharacterized protein</fullName>
    </submittedName>
</protein>